<dbReference type="AlphaFoldDB" id="A0A1M5UIS5"/>
<proteinExistence type="predicted"/>
<evidence type="ECO:0000313" key="3">
    <source>
        <dbReference type="Proteomes" id="UP000189796"/>
    </source>
</evidence>
<dbReference type="OrthoDB" id="9799173at2"/>
<dbReference type="EMBL" id="LT670817">
    <property type="protein sequence ID" value="SHH62831.1"/>
    <property type="molecule type" value="Genomic_DNA"/>
</dbReference>
<dbReference type="Pfam" id="PF13274">
    <property type="entry name" value="SocA_Panacea"/>
    <property type="match status" value="1"/>
</dbReference>
<dbReference type="InterPro" id="IPR025272">
    <property type="entry name" value="SocA_Panacea"/>
</dbReference>
<reference evidence="2 3" key="1">
    <citation type="submission" date="2016-11" db="EMBL/GenBank/DDBJ databases">
        <authorList>
            <person name="Jaros S."/>
            <person name="Januszkiewicz K."/>
            <person name="Wedrychowicz H."/>
        </authorList>
    </citation>
    <scope>NUCLEOTIDE SEQUENCE [LARGE SCALE GENOMIC DNA]</scope>
    <source>
        <strain evidence="2 3">GAS138</strain>
    </source>
</reference>
<sequence length="156" mass="18477">MTARLDSVAKYICEESGWRVSNLALQKLAYLAQVDHFARFGLPLIDTTFEAWDLGPVSPDLYHKVKIFGARPVRDVFYDARNFREDDERRRTLKRICKKYLGKRPGELVEISHWDFGAWAKKYEPNFRGIPITDDDIKYEIRNRERHSDLWERING</sequence>
<organism evidence="2 3">
    <name type="scientific">Bradyrhizobium erythrophlei</name>
    <dbReference type="NCBI Taxonomy" id="1437360"/>
    <lineage>
        <taxon>Bacteria</taxon>
        <taxon>Pseudomonadati</taxon>
        <taxon>Pseudomonadota</taxon>
        <taxon>Alphaproteobacteria</taxon>
        <taxon>Hyphomicrobiales</taxon>
        <taxon>Nitrobacteraceae</taxon>
        <taxon>Bradyrhizobium</taxon>
    </lineage>
</organism>
<dbReference type="Proteomes" id="UP000189796">
    <property type="component" value="Chromosome I"/>
</dbReference>
<accession>A0A1M5UIS5</accession>
<evidence type="ECO:0000259" key="1">
    <source>
        <dbReference type="Pfam" id="PF13274"/>
    </source>
</evidence>
<gene>
    <name evidence="2" type="ORF">SAMN05443248_5461</name>
</gene>
<dbReference type="RefSeq" id="WP_079604075.1">
    <property type="nucleotide sequence ID" value="NZ_LT670817.1"/>
</dbReference>
<name>A0A1M5UIS5_9BRAD</name>
<evidence type="ECO:0000313" key="2">
    <source>
        <dbReference type="EMBL" id="SHH62831.1"/>
    </source>
</evidence>
<feature type="domain" description="Antitoxin SocA-like Panacea" evidence="1">
    <location>
        <begin position="25"/>
        <end position="119"/>
    </location>
</feature>
<protein>
    <submittedName>
        <fullName evidence="2">Uncharacterized phage-associated protein</fullName>
    </submittedName>
</protein>